<dbReference type="Proteomes" id="UP000234950">
    <property type="component" value="Unassembled WGS sequence"/>
</dbReference>
<dbReference type="OrthoDB" id="2427034at2"/>
<accession>A0A2N5H709</accession>
<feature type="compositionally biased region" description="Low complexity" evidence="1">
    <location>
        <begin position="122"/>
        <end position="167"/>
    </location>
</feature>
<reference evidence="3 4" key="1">
    <citation type="submission" date="2017-11" db="EMBL/GenBank/DDBJ databases">
        <title>Comparitive Functional Genomics of Dry Heat Resistant strains isolated from the Viking Spacecraft.</title>
        <authorList>
            <person name="Seuylemezian A."/>
            <person name="Cooper K."/>
            <person name="Vaishampayan P."/>
        </authorList>
    </citation>
    <scope>NUCLEOTIDE SEQUENCE [LARGE SCALE GENOMIC DNA]</scope>
    <source>
        <strain evidence="3 4">V32-6</strain>
    </source>
</reference>
<name>A0A2N5H709_9BACI</name>
<evidence type="ECO:0000256" key="2">
    <source>
        <dbReference type="SAM" id="Phobius"/>
    </source>
</evidence>
<keyword evidence="2" id="KW-1133">Transmembrane helix</keyword>
<comment type="caution">
    <text evidence="3">The sequence shown here is derived from an EMBL/GenBank/DDBJ whole genome shotgun (WGS) entry which is preliminary data.</text>
</comment>
<dbReference type="EMBL" id="PGVE01000102">
    <property type="protein sequence ID" value="PLS01305.1"/>
    <property type="molecule type" value="Genomic_DNA"/>
</dbReference>
<keyword evidence="4" id="KW-1185">Reference proteome</keyword>
<dbReference type="InterPro" id="IPR014717">
    <property type="entry name" value="Transl_elong_EF1B/ribsomal_bS6"/>
</dbReference>
<evidence type="ECO:0000313" key="4">
    <source>
        <dbReference type="Proteomes" id="UP000234950"/>
    </source>
</evidence>
<keyword evidence="2" id="KW-0472">Membrane</keyword>
<feature type="region of interest" description="Disordered" evidence="1">
    <location>
        <begin position="118"/>
        <end position="168"/>
    </location>
</feature>
<feature type="region of interest" description="Disordered" evidence="1">
    <location>
        <begin position="56"/>
        <end position="76"/>
    </location>
</feature>
<dbReference type="RefSeq" id="WP_101652050.1">
    <property type="nucleotide sequence ID" value="NZ_PGVE01000102.1"/>
</dbReference>
<feature type="transmembrane region" description="Helical" evidence="2">
    <location>
        <begin position="12"/>
        <end position="32"/>
    </location>
</feature>
<evidence type="ECO:0000313" key="3">
    <source>
        <dbReference type="EMBL" id="PLS01305.1"/>
    </source>
</evidence>
<dbReference type="Gene3D" id="3.30.70.60">
    <property type="match status" value="1"/>
</dbReference>
<organism evidence="3 4">
    <name type="scientific">Neobacillus cucumis</name>
    <dbReference type="NCBI Taxonomy" id="1740721"/>
    <lineage>
        <taxon>Bacteria</taxon>
        <taxon>Bacillati</taxon>
        <taxon>Bacillota</taxon>
        <taxon>Bacilli</taxon>
        <taxon>Bacillales</taxon>
        <taxon>Bacillaceae</taxon>
        <taxon>Neobacillus</taxon>
    </lineage>
</organism>
<feature type="region of interest" description="Disordered" evidence="1">
    <location>
        <begin position="242"/>
        <end position="269"/>
    </location>
</feature>
<sequence>MKLNLSKIDKIMIGSGVGLLVIMIVYSQFFSLSPLKADLSIKEQSLKSEKKLLQVAQKKSDTSKSESEDTVELQKKVPVEPLQEQFILDLEKAETVSNSEIKSMSFAKDADVTVATDQANPQAGTTNQTSTTTQTGSNQNTSNQTATNETGTTQAGTQQQSASPSSGLKKLTVQLQIESPTYKDLETFIGTLESLTRIVAVEAINYTGEQEVTSLETETQPLNYSLTVSAFYMPNLTDLKADLPKMDAPSPAGKDNPLSQFPATAETQP</sequence>
<feature type="compositionally biased region" description="Polar residues" evidence="1">
    <location>
        <begin position="257"/>
        <end position="269"/>
    </location>
</feature>
<keyword evidence="2" id="KW-0812">Transmembrane</keyword>
<gene>
    <name evidence="3" type="ORF">CVD27_26450</name>
</gene>
<dbReference type="AlphaFoldDB" id="A0A2N5H709"/>
<proteinExistence type="predicted"/>
<evidence type="ECO:0000256" key="1">
    <source>
        <dbReference type="SAM" id="MobiDB-lite"/>
    </source>
</evidence>
<protein>
    <submittedName>
        <fullName evidence="3">Pilus assembly protein PilO</fullName>
    </submittedName>
</protein>